<sequence length="110" mass="12026">MQYFTDASAGLREAFEREVLSWPDVSVQTTFGCPSYRVADARFAVLSDQGVSLTCLPDDERRSLAATHQLRPFVADGRAVASWTTVSVTPETVDSLLPAVRQGYEAARSV</sequence>
<dbReference type="OrthoDB" id="287497at2157"/>
<reference evidence="2" key="1">
    <citation type="submission" date="2016-10" db="EMBL/GenBank/DDBJ databases">
        <authorList>
            <person name="Varghese N."/>
            <person name="Submissions S."/>
        </authorList>
    </citation>
    <scope>NUCLEOTIDE SEQUENCE [LARGE SCALE GENOMIC DNA]</scope>
    <source>
        <strain evidence="2">CGMCC 1.10119</strain>
    </source>
</reference>
<name>A0A1G9PMM4_9EURY</name>
<organism evidence="1 2">
    <name type="scientific">Halogranum gelatinilyticum</name>
    <dbReference type="NCBI Taxonomy" id="660521"/>
    <lineage>
        <taxon>Archaea</taxon>
        <taxon>Methanobacteriati</taxon>
        <taxon>Methanobacteriota</taxon>
        <taxon>Stenosarchaea group</taxon>
        <taxon>Halobacteria</taxon>
        <taxon>Halobacteriales</taxon>
        <taxon>Haloferacaceae</taxon>
    </lineage>
</organism>
<accession>A0A1G9PMM4</accession>
<keyword evidence="2" id="KW-1185">Reference proteome</keyword>
<dbReference type="EMBL" id="FNHL01000001">
    <property type="protein sequence ID" value="SDM00078.1"/>
    <property type="molecule type" value="Genomic_DNA"/>
</dbReference>
<proteinExistence type="predicted"/>
<dbReference type="STRING" id="660521.SAMN04487949_0452"/>
<protein>
    <recommendedName>
        <fullName evidence="3">YjbR protein</fullName>
    </recommendedName>
</protein>
<dbReference type="Proteomes" id="UP000199451">
    <property type="component" value="Unassembled WGS sequence"/>
</dbReference>
<dbReference type="AlphaFoldDB" id="A0A1G9PMM4"/>
<dbReference type="RefSeq" id="WP_089693662.1">
    <property type="nucleotide sequence ID" value="NZ_FNHL01000001.1"/>
</dbReference>
<gene>
    <name evidence="1" type="ORF">SAMN04487949_0452</name>
</gene>
<evidence type="ECO:0008006" key="3">
    <source>
        <dbReference type="Google" id="ProtNLM"/>
    </source>
</evidence>
<evidence type="ECO:0000313" key="1">
    <source>
        <dbReference type="EMBL" id="SDM00078.1"/>
    </source>
</evidence>
<evidence type="ECO:0000313" key="2">
    <source>
        <dbReference type="Proteomes" id="UP000199451"/>
    </source>
</evidence>